<organism evidence="1 2">
    <name type="scientific">Botryotinia fuckeliana (strain T4)</name>
    <name type="common">Noble rot fungus</name>
    <name type="synonym">Botrytis cinerea</name>
    <dbReference type="NCBI Taxonomy" id="999810"/>
    <lineage>
        <taxon>Eukaryota</taxon>
        <taxon>Fungi</taxon>
        <taxon>Dikarya</taxon>
        <taxon>Ascomycota</taxon>
        <taxon>Pezizomycotina</taxon>
        <taxon>Leotiomycetes</taxon>
        <taxon>Helotiales</taxon>
        <taxon>Sclerotiniaceae</taxon>
        <taxon>Botrytis</taxon>
    </lineage>
</organism>
<evidence type="ECO:0000313" key="1">
    <source>
        <dbReference type="EMBL" id="CCD54935.1"/>
    </source>
</evidence>
<reference evidence="2" key="1">
    <citation type="journal article" date="2011" name="PLoS Genet.">
        <title>Genomic analysis of the necrotrophic fungal pathogens Sclerotinia sclerotiorum and Botrytis cinerea.</title>
        <authorList>
            <person name="Amselem J."/>
            <person name="Cuomo C.A."/>
            <person name="van Kan J.A."/>
            <person name="Viaud M."/>
            <person name="Benito E.P."/>
            <person name="Couloux A."/>
            <person name="Coutinho P.M."/>
            <person name="de Vries R.P."/>
            <person name="Dyer P.S."/>
            <person name="Fillinger S."/>
            <person name="Fournier E."/>
            <person name="Gout L."/>
            <person name="Hahn M."/>
            <person name="Kohn L."/>
            <person name="Lapalu N."/>
            <person name="Plummer K.M."/>
            <person name="Pradier J.M."/>
            <person name="Quevillon E."/>
            <person name="Sharon A."/>
            <person name="Simon A."/>
            <person name="ten Have A."/>
            <person name="Tudzynski B."/>
            <person name="Tudzynski P."/>
            <person name="Wincker P."/>
            <person name="Andrew M."/>
            <person name="Anthouard V."/>
            <person name="Beever R.E."/>
            <person name="Beffa R."/>
            <person name="Benoit I."/>
            <person name="Bouzid O."/>
            <person name="Brault B."/>
            <person name="Chen Z."/>
            <person name="Choquer M."/>
            <person name="Collemare J."/>
            <person name="Cotton P."/>
            <person name="Danchin E.G."/>
            <person name="Da Silva C."/>
            <person name="Gautier A."/>
            <person name="Giraud C."/>
            <person name="Giraud T."/>
            <person name="Gonzalez C."/>
            <person name="Grossetete S."/>
            <person name="Guldener U."/>
            <person name="Henrissat B."/>
            <person name="Howlett B.J."/>
            <person name="Kodira C."/>
            <person name="Kretschmer M."/>
            <person name="Lappartient A."/>
            <person name="Leroch M."/>
            <person name="Levis C."/>
            <person name="Mauceli E."/>
            <person name="Neuveglise C."/>
            <person name="Oeser B."/>
            <person name="Pearson M."/>
            <person name="Poulain J."/>
            <person name="Poussereau N."/>
            <person name="Quesneville H."/>
            <person name="Rascle C."/>
            <person name="Schumacher J."/>
            <person name="Segurens B."/>
            <person name="Sexton A."/>
            <person name="Silva E."/>
            <person name="Sirven C."/>
            <person name="Soanes D.M."/>
            <person name="Talbot N.J."/>
            <person name="Templeton M."/>
            <person name="Yandava C."/>
            <person name="Yarden O."/>
            <person name="Zeng Q."/>
            <person name="Rollins J.A."/>
            <person name="Lebrun M.H."/>
            <person name="Dickman M."/>
        </authorList>
    </citation>
    <scope>NUCLEOTIDE SEQUENCE [LARGE SCALE GENOMIC DNA]</scope>
    <source>
        <strain evidence="2">T4</strain>
    </source>
</reference>
<dbReference type="InParanoid" id="G2YT31"/>
<sequence length="71" mass="8176">MTIYYIAEEGAIVNRHITCNWLDARALRSMAGNGNHVHYDKIHFSIAYPRNRAAPCRSKNTYDLIRVNNPT</sequence>
<dbReference type="Proteomes" id="UP000008177">
    <property type="component" value="Unplaced contigs"/>
</dbReference>
<name>G2YT31_BOTF4</name>
<dbReference type="EMBL" id="FQ790352">
    <property type="protein sequence ID" value="CCD54935.1"/>
    <property type="molecule type" value="Genomic_DNA"/>
</dbReference>
<protein>
    <submittedName>
        <fullName evidence="1">Uncharacterized protein</fullName>
    </submittedName>
</protein>
<evidence type="ECO:0000313" key="2">
    <source>
        <dbReference type="Proteomes" id="UP000008177"/>
    </source>
</evidence>
<proteinExistence type="predicted"/>
<gene>
    <name evidence="1" type="ORF">BofuT4_uP162240.1</name>
</gene>
<dbReference type="AlphaFoldDB" id="G2YT31"/>
<dbReference type="HOGENOM" id="CLU_2739742_0_0_1"/>
<accession>G2YT31</accession>